<dbReference type="PANTHER" id="PTHR31305:SF2">
    <property type="entry name" value="SNARE-ASSOCIATED PROTEIN SNAPIN"/>
    <property type="match status" value="1"/>
</dbReference>
<proteinExistence type="inferred from homology"/>
<comment type="caution">
    <text evidence="5">The sequence shown here is derived from an EMBL/GenBank/DDBJ whole genome shotgun (WGS) entry which is preliminary data.</text>
</comment>
<organism evidence="5 6">
    <name type="scientific">Phaseolus angularis</name>
    <name type="common">Azuki bean</name>
    <name type="synonym">Vigna angularis</name>
    <dbReference type="NCBI Taxonomy" id="3914"/>
    <lineage>
        <taxon>Eukaryota</taxon>
        <taxon>Viridiplantae</taxon>
        <taxon>Streptophyta</taxon>
        <taxon>Embryophyta</taxon>
        <taxon>Tracheophyta</taxon>
        <taxon>Spermatophyta</taxon>
        <taxon>Magnoliopsida</taxon>
        <taxon>eudicotyledons</taxon>
        <taxon>Gunneridae</taxon>
        <taxon>Pentapetalae</taxon>
        <taxon>rosids</taxon>
        <taxon>fabids</taxon>
        <taxon>Fabales</taxon>
        <taxon>Fabaceae</taxon>
        <taxon>Papilionoideae</taxon>
        <taxon>50 kb inversion clade</taxon>
        <taxon>NPAAA clade</taxon>
        <taxon>indigoferoid/millettioid clade</taxon>
        <taxon>Phaseoleae</taxon>
        <taxon>Vigna</taxon>
    </lineage>
</organism>
<dbReference type="GO" id="GO:0000149">
    <property type="term" value="F:SNARE binding"/>
    <property type="evidence" value="ECO:0007669"/>
    <property type="project" value="TreeGrafter"/>
</dbReference>
<dbReference type="AlphaFoldDB" id="A0A8T0JJF1"/>
<evidence type="ECO:0000256" key="4">
    <source>
        <dbReference type="SAM" id="MobiDB-lite"/>
    </source>
</evidence>
<dbReference type="GO" id="GO:0032418">
    <property type="term" value="P:lysosome localization"/>
    <property type="evidence" value="ECO:0007669"/>
    <property type="project" value="TreeGrafter"/>
</dbReference>
<dbReference type="GO" id="GO:0031083">
    <property type="term" value="C:BLOC-1 complex"/>
    <property type="evidence" value="ECO:0007669"/>
    <property type="project" value="InterPro"/>
</dbReference>
<accession>A0A8T0JJF1</accession>
<dbReference type="InterPro" id="IPR028119">
    <property type="entry name" value="Snapin/Pallidin/Snn1"/>
</dbReference>
<dbReference type="GO" id="GO:0007040">
    <property type="term" value="P:lysosome organization"/>
    <property type="evidence" value="ECO:0007669"/>
    <property type="project" value="TreeGrafter"/>
</dbReference>
<dbReference type="GO" id="GO:0099078">
    <property type="term" value="C:BORC complex"/>
    <property type="evidence" value="ECO:0007669"/>
    <property type="project" value="TreeGrafter"/>
</dbReference>
<evidence type="ECO:0000256" key="3">
    <source>
        <dbReference type="ARBA" id="ARBA00033330"/>
    </source>
</evidence>
<reference evidence="5 6" key="1">
    <citation type="submission" date="2020-05" db="EMBL/GenBank/DDBJ databases">
        <title>Vigna angularis (adzuki bean) Var. LongXiaoDou No. 4 denovo assembly.</title>
        <authorList>
            <person name="Xiang H."/>
        </authorList>
    </citation>
    <scope>NUCLEOTIDE SEQUENCE [LARGE SCALE GENOMIC DNA]</scope>
    <source>
        <tissue evidence="5">Leaf</tissue>
    </source>
</reference>
<comment type="similarity">
    <text evidence="1">Belongs to the SNAPIN family.</text>
</comment>
<evidence type="ECO:0000256" key="2">
    <source>
        <dbReference type="ARBA" id="ARBA00023054"/>
    </source>
</evidence>
<gene>
    <name evidence="5" type="ORF">HKW66_Vig0206960</name>
</gene>
<name>A0A8T0JJF1_PHAAN</name>
<dbReference type="EMBL" id="JABFOF010000011">
    <property type="protein sequence ID" value="KAG2372435.1"/>
    <property type="molecule type" value="Genomic_DNA"/>
</dbReference>
<evidence type="ECO:0000256" key="1">
    <source>
        <dbReference type="ARBA" id="ARBA00006111"/>
    </source>
</evidence>
<sequence>METQENDSLVVEAEPSTSAPDGDDPLRQSSEVLARGLSSMLSSVITDFDCRANQTLRSQDHLSSVLDRLTGGGSSVPTESYSLLANSLVPDPKFCEQCGVEFIDSRIQLDQLLEDAPLPFIMQHAAKISSVRKRVSSLNSLLKSIQGRIDNIDRMISFGTAHDHKDHGCSGLIRKVVSIHCMLKSASRATEDFDNPISDDIYCSLS</sequence>
<protein>
    <recommendedName>
        <fullName evidence="3">Biogenesis of lysosome-related organelles complex 1 subunit 7</fullName>
    </recommendedName>
</protein>
<dbReference type="PANTHER" id="PTHR31305">
    <property type="entry name" value="SNARE-ASSOCIATED PROTEIN SNAPIN"/>
    <property type="match status" value="1"/>
</dbReference>
<dbReference type="Proteomes" id="UP000743370">
    <property type="component" value="Unassembled WGS sequence"/>
</dbReference>
<feature type="region of interest" description="Disordered" evidence="4">
    <location>
        <begin position="1"/>
        <end position="27"/>
    </location>
</feature>
<evidence type="ECO:0000313" key="6">
    <source>
        <dbReference type="Proteomes" id="UP000743370"/>
    </source>
</evidence>
<dbReference type="InterPro" id="IPR017246">
    <property type="entry name" value="Snapin"/>
</dbReference>
<dbReference type="GO" id="GO:0008333">
    <property type="term" value="P:endosome to lysosome transport"/>
    <property type="evidence" value="ECO:0007669"/>
    <property type="project" value="TreeGrafter"/>
</dbReference>
<dbReference type="Pfam" id="PF14712">
    <property type="entry name" value="Snapin_Pallidin"/>
    <property type="match status" value="1"/>
</dbReference>
<evidence type="ECO:0000313" key="5">
    <source>
        <dbReference type="EMBL" id="KAG2372435.1"/>
    </source>
</evidence>
<keyword evidence="2" id="KW-0175">Coiled coil</keyword>
<dbReference type="GO" id="GO:0006886">
    <property type="term" value="P:intracellular protein transport"/>
    <property type="evidence" value="ECO:0007669"/>
    <property type="project" value="InterPro"/>
</dbReference>